<evidence type="ECO:0000313" key="3">
    <source>
        <dbReference type="Proteomes" id="UP001157961"/>
    </source>
</evidence>
<dbReference type="Proteomes" id="UP001157961">
    <property type="component" value="Unassembled WGS sequence"/>
</dbReference>
<feature type="signal peptide" evidence="1">
    <location>
        <begin position="1"/>
        <end position="20"/>
    </location>
</feature>
<organism evidence="2 3">
    <name type="scientific">Shimia sagamensis</name>
    <dbReference type="NCBI Taxonomy" id="1566352"/>
    <lineage>
        <taxon>Bacteria</taxon>
        <taxon>Pseudomonadati</taxon>
        <taxon>Pseudomonadota</taxon>
        <taxon>Alphaproteobacteria</taxon>
        <taxon>Rhodobacterales</taxon>
        <taxon>Roseobacteraceae</taxon>
    </lineage>
</organism>
<name>A0ABY1PJ09_9RHOB</name>
<feature type="chain" id="PRO_5045345383" evidence="1">
    <location>
        <begin position="21"/>
        <end position="54"/>
    </location>
</feature>
<evidence type="ECO:0000256" key="1">
    <source>
        <dbReference type="SAM" id="SignalP"/>
    </source>
</evidence>
<evidence type="ECO:0000313" key="2">
    <source>
        <dbReference type="EMBL" id="SMP35436.1"/>
    </source>
</evidence>
<reference evidence="2 3" key="1">
    <citation type="submission" date="2017-05" db="EMBL/GenBank/DDBJ databases">
        <authorList>
            <person name="Varghese N."/>
            <person name="Submissions S."/>
        </authorList>
    </citation>
    <scope>NUCLEOTIDE SEQUENCE [LARGE SCALE GENOMIC DNA]</scope>
    <source>
        <strain evidence="2 3">DSM 29734</strain>
    </source>
</reference>
<dbReference type="EMBL" id="FXTY01000011">
    <property type="protein sequence ID" value="SMP35436.1"/>
    <property type="molecule type" value="Genomic_DNA"/>
</dbReference>
<sequence length="54" mass="5783">MRAIILTMLIIFANTTQAPAQTMPTMPPTASPEIGTFCGFLKRCPKASAPKSDD</sequence>
<keyword evidence="3" id="KW-1185">Reference proteome</keyword>
<accession>A0ABY1PJ09</accession>
<proteinExistence type="predicted"/>
<gene>
    <name evidence="2" type="ORF">SAMN06265373_11195</name>
</gene>
<keyword evidence="1" id="KW-0732">Signal</keyword>
<protein>
    <submittedName>
        <fullName evidence="2">Uncharacterized protein</fullName>
    </submittedName>
</protein>
<comment type="caution">
    <text evidence="2">The sequence shown here is derived from an EMBL/GenBank/DDBJ whole genome shotgun (WGS) entry which is preliminary data.</text>
</comment>